<evidence type="ECO:0000313" key="15">
    <source>
        <dbReference type="Proteomes" id="UP000184420"/>
    </source>
</evidence>
<evidence type="ECO:0000313" key="14">
    <source>
        <dbReference type="EMBL" id="SHM80799.1"/>
    </source>
</evidence>
<feature type="transmembrane region" description="Helical" evidence="10">
    <location>
        <begin position="319"/>
        <end position="337"/>
    </location>
</feature>
<dbReference type="InterPro" id="IPR017871">
    <property type="entry name" value="ABC_transporter-like_CS"/>
</dbReference>
<keyword evidence="7 14" id="KW-0067">ATP-binding</keyword>
<keyword evidence="4 10" id="KW-0812">Transmembrane</keyword>
<dbReference type="PROSITE" id="PS50893">
    <property type="entry name" value="ABC_TRANSPORTER_2"/>
    <property type="match status" value="1"/>
</dbReference>
<evidence type="ECO:0000256" key="8">
    <source>
        <dbReference type="ARBA" id="ARBA00022989"/>
    </source>
</evidence>
<dbReference type="RefSeq" id="WP_073086719.1">
    <property type="nucleotide sequence ID" value="NZ_FRBL01000011.1"/>
</dbReference>
<reference evidence="14 15" key="1">
    <citation type="submission" date="2016-11" db="EMBL/GenBank/DDBJ databases">
        <authorList>
            <person name="Jaros S."/>
            <person name="Januszkiewicz K."/>
            <person name="Wedrychowicz H."/>
        </authorList>
    </citation>
    <scope>NUCLEOTIDE SEQUENCE [LARGE SCALE GENOMIC DNA]</scope>
    <source>
        <strain evidence="14 15">DSM 27406</strain>
    </source>
</reference>
<dbReference type="CDD" id="cd02418">
    <property type="entry name" value="Peptidase_C39B"/>
    <property type="match status" value="1"/>
</dbReference>
<dbReference type="PROSITE" id="PS50929">
    <property type="entry name" value="ABC_TM1F"/>
    <property type="match status" value="1"/>
</dbReference>
<dbReference type="CDD" id="cd18571">
    <property type="entry name" value="ABC_6TM_peptidase_like"/>
    <property type="match status" value="1"/>
</dbReference>
<dbReference type="SUPFAM" id="SSF52540">
    <property type="entry name" value="P-loop containing nucleoside triphosphate hydrolases"/>
    <property type="match status" value="1"/>
</dbReference>
<keyword evidence="15" id="KW-1185">Reference proteome</keyword>
<dbReference type="GO" id="GO:0015421">
    <property type="term" value="F:ABC-type oligopeptide transporter activity"/>
    <property type="evidence" value="ECO:0007669"/>
    <property type="project" value="TreeGrafter"/>
</dbReference>
<dbReference type="GO" id="GO:0008233">
    <property type="term" value="F:peptidase activity"/>
    <property type="evidence" value="ECO:0007669"/>
    <property type="project" value="InterPro"/>
</dbReference>
<feature type="transmembrane region" description="Helical" evidence="10">
    <location>
        <begin position="182"/>
        <end position="203"/>
    </location>
</feature>
<evidence type="ECO:0000256" key="6">
    <source>
        <dbReference type="ARBA" id="ARBA00022801"/>
    </source>
</evidence>
<feature type="domain" description="ABC transporter" evidence="11">
    <location>
        <begin position="494"/>
        <end position="729"/>
    </location>
</feature>
<dbReference type="GO" id="GO:0016887">
    <property type="term" value="F:ATP hydrolysis activity"/>
    <property type="evidence" value="ECO:0007669"/>
    <property type="project" value="InterPro"/>
</dbReference>
<accession>A0A1M7LRI1</accession>
<evidence type="ECO:0000259" key="11">
    <source>
        <dbReference type="PROSITE" id="PS50893"/>
    </source>
</evidence>
<dbReference type="Proteomes" id="UP000184420">
    <property type="component" value="Unassembled WGS sequence"/>
</dbReference>
<dbReference type="Gene3D" id="3.40.50.300">
    <property type="entry name" value="P-loop containing nucleotide triphosphate hydrolases"/>
    <property type="match status" value="1"/>
</dbReference>
<dbReference type="InterPro" id="IPR011527">
    <property type="entry name" value="ABC1_TM_dom"/>
</dbReference>
<dbReference type="SUPFAM" id="SSF90123">
    <property type="entry name" value="ABC transporter transmembrane region"/>
    <property type="match status" value="1"/>
</dbReference>
<evidence type="ECO:0000256" key="9">
    <source>
        <dbReference type="ARBA" id="ARBA00023136"/>
    </source>
</evidence>
<gene>
    <name evidence="14" type="ORF">SAMN05444266_111102</name>
</gene>
<feature type="domain" description="ABC transmembrane type-1" evidence="12">
    <location>
        <begin position="184"/>
        <end position="461"/>
    </location>
</feature>
<dbReference type="Pfam" id="PF00664">
    <property type="entry name" value="ABC_membrane"/>
    <property type="match status" value="1"/>
</dbReference>
<dbReference type="AlphaFoldDB" id="A0A1M7LRI1"/>
<evidence type="ECO:0000259" key="12">
    <source>
        <dbReference type="PROSITE" id="PS50929"/>
    </source>
</evidence>
<evidence type="ECO:0000256" key="5">
    <source>
        <dbReference type="ARBA" id="ARBA00022741"/>
    </source>
</evidence>
<name>A0A1M7LRI1_9BACT</name>
<dbReference type="PANTHER" id="PTHR43394">
    <property type="entry name" value="ATP-DEPENDENT PERMEASE MDL1, MITOCHONDRIAL"/>
    <property type="match status" value="1"/>
</dbReference>
<dbReference type="STRING" id="1419482.SAMN05444266_111102"/>
<dbReference type="PROSITE" id="PS50990">
    <property type="entry name" value="PEPTIDASE_C39"/>
    <property type="match status" value="1"/>
</dbReference>
<keyword evidence="5" id="KW-0547">Nucleotide-binding</keyword>
<dbReference type="GO" id="GO:0005886">
    <property type="term" value="C:plasma membrane"/>
    <property type="evidence" value="ECO:0007669"/>
    <property type="project" value="UniProtKB-SubCell"/>
</dbReference>
<sequence length="735" mass="83214">MKLKAFPFYMQPDRKDCGPTCIKIISRHYGRMTDLAAIRSLAETTREGSSLMGLSAAAEGLGFKTLAVKIDFLTLVEDVPLPCICHWGQQHFVVVYDIKQSGANTTIHVSDPAYGLIKYTKQEFIDGWIGRGKKDNEEEGIALLLEPTPVFYEAESATPRSRKNFSFLFSYFFRYKKLIGQLSLGLLAGSLLSLIFPFLTQSIVDIGIQNHDLNFIYLVLLAQVMLFLGRMGIELTRSWILLHLSSRINISIVSDFFIKLMRLPISYFDTRMTGDIMQRISDHQRIEQLLTNSSLNTLFSMVNLVIFSVVLLMYDYRLFLIYLLGAGLSVAWISFFLKKRRELDYKRFSQVAQEQSKVIELVNGMQEIKMHNAEKQMRWGWEFMQVKLFKIQIKALSLEQWQTVGANFINQVKDIFVSFLAAKLVLDGNITLGMMLSVQYIIGQLNGPLIQLMDFVKQVQDAKISLDRLGEIHEKPDEEQPHVQIAADLPEKDIALDNVTFRYTGANTPVFENLSLRIPHRKTTAIVGASGSGKTTLLKLLMKFYEPGEGDIRIGNVQLQHVSASYWRNRCGVVMQEGYVFNDTIARNIAVGVDNINRKQLREAVEVACIKDFVEGLPLSYNSKIGNEGLGISGGQKQRLFIARAVYKAPEYIFFDEATSALDANTEKAIMGNLEQFLKGKTAVIIAHRLSTVKNADKIIVLDKGKVVEEGSHDELVALRKEYYRLVKNQLELGN</sequence>
<dbReference type="PROSITE" id="PS00211">
    <property type="entry name" value="ABC_TRANSPORTER_1"/>
    <property type="match status" value="1"/>
</dbReference>
<evidence type="ECO:0000256" key="4">
    <source>
        <dbReference type="ARBA" id="ARBA00022692"/>
    </source>
</evidence>
<evidence type="ECO:0000256" key="1">
    <source>
        <dbReference type="ARBA" id="ARBA00004651"/>
    </source>
</evidence>
<dbReference type="InterPro" id="IPR027417">
    <property type="entry name" value="P-loop_NTPase"/>
</dbReference>
<feature type="transmembrane region" description="Helical" evidence="10">
    <location>
        <begin position="215"/>
        <end position="233"/>
    </location>
</feature>
<keyword evidence="6" id="KW-0378">Hydrolase</keyword>
<keyword evidence="8 10" id="KW-1133">Transmembrane helix</keyword>
<comment type="subcellular location">
    <subcellularLocation>
        <location evidence="1">Cell membrane</location>
        <topology evidence="1">Multi-pass membrane protein</topology>
    </subcellularLocation>
</comment>
<evidence type="ECO:0000256" key="10">
    <source>
        <dbReference type="SAM" id="Phobius"/>
    </source>
</evidence>
<evidence type="ECO:0000256" key="7">
    <source>
        <dbReference type="ARBA" id="ARBA00022840"/>
    </source>
</evidence>
<dbReference type="SMART" id="SM00382">
    <property type="entry name" value="AAA"/>
    <property type="match status" value="1"/>
</dbReference>
<dbReference type="FunFam" id="3.40.50.300:FF:000299">
    <property type="entry name" value="ABC transporter ATP-binding protein/permease"/>
    <property type="match status" value="1"/>
</dbReference>
<dbReference type="InterPro" id="IPR003439">
    <property type="entry name" value="ABC_transporter-like_ATP-bd"/>
</dbReference>
<keyword evidence="9 10" id="KW-0472">Membrane</keyword>
<organism evidence="14 15">
    <name type="scientific">Chitinophaga jiangningensis</name>
    <dbReference type="NCBI Taxonomy" id="1419482"/>
    <lineage>
        <taxon>Bacteria</taxon>
        <taxon>Pseudomonadati</taxon>
        <taxon>Bacteroidota</taxon>
        <taxon>Chitinophagia</taxon>
        <taxon>Chitinophagales</taxon>
        <taxon>Chitinophagaceae</taxon>
        <taxon>Chitinophaga</taxon>
    </lineage>
</organism>
<dbReference type="EMBL" id="FRBL01000011">
    <property type="protein sequence ID" value="SHM80799.1"/>
    <property type="molecule type" value="Genomic_DNA"/>
</dbReference>
<evidence type="ECO:0000256" key="3">
    <source>
        <dbReference type="ARBA" id="ARBA00022475"/>
    </source>
</evidence>
<evidence type="ECO:0000256" key="2">
    <source>
        <dbReference type="ARBA" id="ARBA00022448"/>
    </source>
</evidence>
<evidence type="ECO:0000259" key="13">
    <source>
        <dbReference type="PROSITE" id="PS50990"/>
    </source>
</evidence>
<dbReference type="PANTHER" id="PTHR43394:SF1">
    <property type="entry name" value="ATP-BINDING CASSETTE SUB-FAMILY B MEMBER 10, MITOCHONDRIAL"/>
    <property type="match status" value="1"/>
</dbReference>
<dbReference type="Gene3D" id="1.20.1560.10">
    <property type="entry name" value="ABC transporter type 1, transmembrane domain"/>
    <property type="match status" value="1"/>
</dbReference>
<dbReference type="GO" id="GO:0006508">
    <property type="term" value="P:proteolysis"/>
    <property type="evidence" value="ECO:0007669"/>
    <property type="project" value="InterPro"/>
</dbReference>
<dbReference type="InterPro" id="IPR039421">
    <property type="entry name" value="Type_1_exporter"/>
</dbReference>
<keyword evidence="3" id="KW-1003">Cell membrane</keyword>
<feature type="transmembrane region" description="Helical" evidence="10">
    <location>
        <begin position="295"/>
        <end position="313"/>
    </location>
</feature>
<dbReference type="Pfam" id="PF03412">
    <property type="entry name" value="Peptidase_C39"/>
    <property type="match status" value="1"/>
</dbReference>
<proteinExistence type="predicted"/>
<dbReference type="GO" id="GO:0005524">
    <property type="term" value="F:ATP binding"/>
    <property type="evidence" value="ECO:0007669"/>
    <property type="project" value="UniProtKB-KW"/>
</dbReference>
<dbReference type="Pfam" id="PF00005">
    <property type="entry name" value="ABC_tran"/>
    <property type="match status" value="1"/>
</dbReference>
<dbReference type="InterPro" id="IPR036640">
    <property type="entry name" value="ABC1_TM_sf"/>
</dbReference>
<protein>
    <submittedName>
        <fullName evidence="14">ATP-binding cassette, subfamily B</fullName>
    </submittedName>
</protein>
<dbReference type="InterPro" id="IPR005074">
    <property type="entry name" value="Peptidase_C39"/>
</dbReference>
<dbReference type="Gene3D" id="3.90.70.10">
    <property type="entry name" value="Cysteine proteinases"/>
    <property type="match status" value="1"/>
</dbReference>
<feature type="domain" description="Peptidase C39" evidence="13">
    <location>
        <begin position="11"/>
        <end position="135"/>
    </location>
</feature>
<dbReference type="InterPro" id="IPR003593">
    <property type="entry name" value="AAA+_ATPase"/>
</dbReference>
<keyword evidence="2" id="KW-0813">Transport</keyword>